<comment type="caution">
    <text evidence="2">The sequence shown here is derived from an EMBL/GenBank/DDBJ whole genome shotgun (WGS) entry which is preliminary data.</text>
</comment>
<keyword evidence="3" id="KW-1185">Reference proteome</keyword>
<evidence type="ECO:0008006" key="4">
    <source>
        <dbReference type="Google" id="ProtNLM"/>
    </source>
</evidence>
<name>A0A934P941_9STRE</name>
<sequence>MKIRTFLISAALGFYAYTVYQNRFQIKKEANEMEDLWTAGEKNLKKIKQQLETIKIEKEQLDEVTHNLKDKLEGFKQETQTHIEDIKKIIS</sequence>
<gene>
    <name evidence="2" type="ORF">JHK64_01250</name>
</gene>
<evidence type="ECO:0000313" key="2">
    <source>
        <dbReference type="EMBL" id="MBJ8349255.1"/>
    </source>
</evidence>
<dbReference type="RefSeq" id="WP_199567180.1">
    <property type="nucleotide sequence ID" value="NZ_JAENBP010000001.1"/>
</dbReference>
<dbReference type="AlphaFoldDB" id="A0A934P941"/>
<reference evidence="2 3" key="1">
    <citation type="journal article" date="2021" name="Int. J. Syst. Evol. Microbiol.">
        <title>Streptococcus vicugnae sp. nov., isolated from faeces of alpacas (Vicugna pacos) and cattle (Bos taurus), Streptococcus zalophi sp. nov., and Streptococcus pacificus sp. nov., isolated from respiratory tract of California sea lions (Zalophus californianus).</title>
        <authorList>
            <person name="Volokhov D.V."/>
            <person name="Zagorodnyaya T.A."/>
            <person name="Shen Z."/>
            <person name="Blom J."/>
            <person name="Furtak V.A."/>
            <person name="Eisenberg T."/>
            <person name="Fan P."/>
            <person name="Jeong K.C."/>
            <person name="Gao Y."/>
            <person name="Zhang S."/>
            <person name="Amselle M."/>
        </authorList>
    </citation>
    <scope>NUCLEOTIDE SEQUENCE [LARGE SCALE GENOMIC DNA]</scope>
    <source>
        <strain evidence="3">CSL7508-lung</strain>
    </source>
</reference>
<evidence type="ECO:0000313" key="3">
    <source>
        <dbReference type="Proteomes" id="UP000644875"/>
    </source>
</evidence>
<dbReference type="EMBL" id="JAENBP010000001">
    <property type="protein sequence ID" value="MBJ8349255.1"/>
    <property type="molecule type" value="Genomic_DNA"/>
</dbReference>
<organism evidence="2 3">
    <name type="scientific">Streptococcus zalophi</name>
    <dbReference type="NCBI Taxonomy" id="640031"/>
    <lineage>
        <taxon>Bacteria</taxon>
        <taxon>Bacillati</taxon>
        <taxon>Bacillota</taxon>
        <taxon>Bacilli</taxon>
        <taxon>Lactobacillales</taxon>
        <taxon>Streptococcaceae</taxon>
        <taxon>Streptococcus</taxon>
    </lineage>
</organism>
<evidence type="ECO:0000256" key="1">
    <source>
        <dbReference type="SAM" id="Coils"/>
    </source>
</evidence>
<accession>A0A934P941</accession>
<feature type="coiled-coil region" evidence="1">
    <location>
        <begin position="44"/>
        <end position="78"/>
    </location>
</feature>
<dbReference type="Proteomes" id="UP000644875">
    <property type="component" value="Unassembled WGS sequence"/>
</dbReference>
<proteinExistence type="predicted"/>
<protein>
    <recommendedName>
        <fullName evidence="4">YtxH domain-containing protein</fullName>
    </recommendedName>
</protein>
<keyword evidence="1" id="KW-0175">Coiled coil</keyword>